<dbReference type="Gene3D" id="1.25.40.10">
    <property type="entry name" value="Tetratricopeptide repeat domain"/>
    <property type="match status" value="2"/>
</dbReference>
<dbReference type="SUPFAM" id="SSF48452">
    <property type="entry name" value="TPR-like"/>
    <property type="match status" value="2"/>
</dbReference>
<dbReference type="InterPro" id="IPR011990">
    <property type="entry name" value="TPR-like_helical_dom_sf"/>
</dbReference>
<dbReference type="GO" id="GO:0030544">
    <property type="term" value="F:Hsp70 protein binding"/>
    <property type="evidence" value="ECO:0007669"/>
    <property type="project" value="TreeGrafter"/>
</dbReference>
<dbReference type="PANTHER" id="PTHR46035:SF1">
    <property type="entry name" value="TETRATRICOPEPTIDE REPEAT PROTEIN 4"/>
    <property type="match status" value="1"/>
</dbReference>
<feature type="compositionally biased region" description="Basic and acidic residues" evidence="1">
    <location>
        <begin position="545"/>
        <end position="574"/>
    </location>
</feature>
<evidence type="ECO:0000313" key="6">
    <source>
        <dbReference type="Proteomes" id="UP000434957"/>
    </source>
</evidence>
<dbReference type="GO" id="GO:0005634">
    <property type="term" value="C:nucleus"/>
    <property type="evidence" value="ECO:0007669"/>
    <property type="project" value="TreeGrafter"/>
</dbReference>
<dbReference type="EMBL" id="QXFU01002634">
    <property type="protein sequence ID" value="KAE8983368.1"/>
    <property type="molecule type" value="Genomic_DNA"/>
</dbReference>
<reference evidence="5 7" key="1">
    <citation type="submission" date="2018-09" db="EMBL/GenBank/DDBJ databases">
        <title>Genomic investigation of the strawberry pathogen Phytophthora fragariae indicates pathogenicity is determined by transcriptional variation in three key races.</title>
        <authorList>
            <person name="Adams T.M."/>
            <person name="Armitage A.D."/>
            <person name="Sobczyk M.K."/>
            <person name="Bates H.J."/>
            <person name="Dunwell J.M."/>
            <person name="Nellist C.F."/>
            <person name="Harrison R.J."/>
        </authorList>
    </citation>
    <scope>NUCLEOTIDE SEQUENCE [LARGE SCALE GENOMIC DNA]</scope>
    <source>
        <strain evidence="3 5">SCRP249</strain>
        <strain evidence="2 7">SCRP324</strain>
        <strain evidence="4 6">SCRP333</strain>
    </source>
</reference>
<proteinExistence type="predicted"/>
<name>A0A6A3MUD3_9STRA</name>
<evidence type="ECO:0000313" key="3">
    <source>
        <dbReference type="EMBL" id="KAE9036767.1"/>
    </source>
</evidence>
<feature type="compositionally biased region" description="Basic residues" evidence="1">
    <location>
        <begin position="957"/>
        <end position="969"/>
    </location>
</feature>
<evidence type="ECO:0000313" key="4">
    <source>
        <dbReference type="EMBL" id="KAE9294989.1"/>
    </source>
</evidence>
<organism evidence="3 5">
    <name type="scientific">Phytophthora rubi</name>
    <dbReference type="NCBI Taxonomy" id="129364"/>
    <lineage>
        <taxon>Eukaryota</taxon>
        <taxon>Sar</taxon>
        <taxon>Stramenopiles</taxon>
        <taxon>Oomycota</taxon>
        <taxon>Peronosporomycetes</taxon>
        <taxon>Peronosporales</taxon>
        <taxon>Peronosporaceae</taxon>
        <taxon>Phytophthora</taxon>
    </lineage>
</organism>
<dbReference type="Proteomes" id="UP000434957">
    <property type="component" value="Unassembled WGS sequence"/>
</dbReference>
<dbReference type="GO" id="GO:0005829">
    <property type="term" value="C:cytosol"/>
    <property type="evidence" value="ECO:0007669"/>
    <property type="project" value="TreeGrafter"/>
</dbReference>
<dbReference type="EMBL" id="QXFT01002653">
    <property type="protein sequence ID" value="KAE9294989.1"/>
    <property type="molecule type" value="Genomic_DNA"/>
</dbReference>
<evidence type="ECO:0000313" key="5">
    <source>
        <dbReference type="Proteomes" id="UP000429607"/>
    </source>
</evidence>
<dbReference type="SMART" id="SM00028">
    <property type="entry name" value="TPR"/>
    <property type="match status" value="2"/>
</dbReference>
<accession>A0A6A3MUD3</accession>
<dbReference type="EMBL" id="QXFV01000464">
    <property type="protein sequence ID" value="KAE9036767.1"/>
    <property type="molecule type" value="Genomic_DNA"/>
</dbReference>
<evidence type="ECO:0000256" key="1">
    <source>
        <dbReference type="SAM" id="MobiDB-lite"/>
    </source>
</evidence>
<dbReference type="OrthoDB" id="97095at2759"/>
<keyword evidence="6" id="KW-1185">Reference proteome</keyword>
<gene>
    <name evidence="3" type="ORF">PR001_g8679</name>
    <name evidence="2" type="ORF">PR002_g23275</name>
    <name evidence="4" type="ORF">PR003_g24124</name>
</gene>
<dbReference type="PANTHER" id="PTHR46035">
    <property type="entry name" value="TETRATRICOPEPTIDE REPEAT PROTEIN 4"/>
    <property type="match status" value="1"/>
</dbReference>
<dbReference type="Proteomes" id="UP000435112">
    <property type="component" value="Unassembled WGS sequence"/>
</dbReference>
<protein>
    <submittedName>
        <fullName evidence="3">Uncharacterized protein</fullName>
    </submittedName>
</protein>
<dbReference type="Proteomes" id="UP000429607">
    <property type="component" value="Unassembled WGS sequence"/>
</dbReference>
<feature type="region of interest" description="Disordered" evidence="1">
    <location>
        <begin position="946"/>
        <end position="973"/>
    </location>
</feature>
<comment type="caution">
    <text evidence="3">The sequence shown here is derived from an EMBL/GenBank/DDBJ whole genome shotgun (WGS) entry which is preliminary data.</text>
</comment>
<evidence type="ECO:0000313" key="7">
    <source>
        <dbReference type="Proteomes" id="UP000435112"/>
    </source>
</evidence>
<evidence type="ECO:0000313" key="2">
    <source>
        <dbReference type="EMBL" id="KAE8983368.1"/>
    </source>
</evidence>
<dbReference type="GO" id="GO:0006457">
    <property type="term" value="P:protein folding"/>
    <property type="evidence" value="ECO:0007669"/>
    <property type="project" value="TreeGrafter"/>
</dbReference>
<feature type="region of interest" description="Disordered" evidence="1">
    <location>
        <begin position="532"/>
        <end position="574"/>
    </location>
</feature>
<sequence>MSVPLRTGFDPTRMMEYLANLPEEEQSRLLQSAMGKVGEYQEQAQQSRTREGLIQRFKQARARFVRPGGAFAEQLQVGQITPDGVQVSMSNTNAKPNLDMRPLKTLKPMIGKELVVGTTHRGRYLCGWVAIDDAFFGIASSSLLLEDVTGQLVEIGAYGLVDPDLPPFERQHALASRFPKGQAIVVFEPYFKVRQDMSEGIRVEQPKEMIPWRDEPKDLDTWKKLGNDYFSGINTVNEGRGALACYERAIQMVKEGVGKVAVLLNNIATCRFKMGDYKAAVQLAGVAVHLDPAYVKGWFRLASALVEDSDTNQNEGKRRVVADRVIAHAHSAVPSLSAKDRRLLESTLKKVGSAATPDESPSLQSYVEWCMELDSPGVLLLTKDSQDDTKDTDGWRKAGSEYFTKGDFCAAEECYRKGMAAYASCCRDVALVLNNIAAVHLMLHGETSAVPGISVGGVDVPSAKSDLQIPNTEAALLNCTIAGIIDPLNHMAWARRARCLQKLGLTKETCITDLNAIRGSVVSRSFSSAESRERVQEFKSSMSTEVERRSKQPSESKTAHKVSDVPTEVQREQRDALQPDNIVSSILREESKIKGSPLSSMSGEEKESIDEYIARMEAFENMMRFGFTMAKSKSKRQQKDMPREMTMFVKYPPPQIHTEFPKLRGWPDGIDPTFAQKVLHRAYLDASANPWIMAASMRDSMFYQNMQPADLIKRWHGTEAMKILEAKGDKLRYGDIIDGRGEGAIPAYDARIRSNFANNPNRSEVYFFGTTHVAIGFNDFSSLLAAKIQDNPSTGTGPLRFVGFEMSEFAVAKCKVIARMLGSPDVSISSVMEVWLSSTWSATTLTDFRKCLSAVLKSLQGRKENNKVIAYLKHWSATETITASKARSEFFLNLERYNEKSLIAASCFRREIDRLDLVQYMLTGEIQASGNVLSLLEKEQGGSVYAGAGTTESGKPGAKKNGRKKKNAKKSTVSPLVGSVTMWNVPAGAPPLEEDIAFNTVDFMSLVEDYAERQTKQKHSVDRLSVADLFIIHVMTNLRRLRDLMLANKLTIEVTYGVVKALRGAAANDPENQELLARIAMLRPYTISWSNVLDYFLPEDFHDLARRCSMYGDCVHYGYSMNWPTQVYGASILDYDPENCKELINRTLDTALGFPSSSGSTMDVFKMMGLDKLLLLPIREHPLNSTGYVLAQVYKQHWVDNFMKTGELTTTAARRLGTSCMPSNRGLQKGEMDLGIPSPLYRTSLTIYMSWCYDPELRLQGANNPLELGAATDKDMMIEYMKHLSVEERQAFWKDVGIAPNK</sequence>
<dbReference type="InterPro" id="IPR019734">
    <property type="entry name" value="TPR_rpt"/>
</dbReference>
<dbReference type="GO" id="GO:0051879">
    <property type="term" value="F:Hsp90 protein binding"/>
    <property type="evidence" value="ECO:0007669"/>
    <property type="project" value="TreeGrafter"/>
</dbReference>